<reference evidence="4" key="2">
    <citation type="journal article" date="2023" name="IMA Fungus">
        <title>Comparative genomic study of the Penicillium genus elucidates a diverse pangenome and 15 lateral gene transfer events.</title>
        <authorList>
            <person name="Petersen C."/>
            <person name="Sorensen T."/>
            <person name="Nielsen M.R."/>
            <person name="Sondergaard T.E."/>
            <person name="Sorensen J.L."/>
            <person name="Fitzpatrick D.A."/>
            <person name="Frisvad J.C."/>
            <person name="Nielsen K.L."/>
        </authorList>
    </citation>
    <scope>NUCLEOTIDE SEQUENCE</scope>
    <source>
        <strain evidence="4">IBT 34128</strain>
    </source>
</reference>
<dbReference type="EMBL" id="JAPMSZ010000010">
    <property type="protein sequence ID" value="KAJ5086989.1"/>
    <property type="molecule type" value="Genomic_DNA"/>
</dbReference>
<keyword evidence="2" id="KW-1133">Transmembrane helix</keyword>
<evidence type="ECO:0000313" key="4">
    <source>
        <dbReference type="EMBL" id="KAJ5086989.1"/>
    </source>
</evidence>
<comment type="caution">
    <text evidence="4">The sequence shown here is derived from an EMBL/GenBank/DDBJ whole genome shotgun (WGS) entry which is preliminary data.</text>
</comment>
<dbReference type="PANTHER" id="PTHR12203:SF112">
    <property type="entry name" value="DUF821 DOMAIN PROTEIN (AFU_ORTHOLOGUE AFUA_2G14740)"/>
    <property type="match status" value="1"/>
</dbReference>
<dbReference type="InterPro" id="IPR006598">
    <property type="entry name" value="CAP10"/>
</dbReference>
<gene>
    <name evidence="4" type="ORF">NUU61_008296</name>
</gene>
<dbReference type="Pfam" id="PF05686">
    <property type="entry name" value="Glyco_transf_90"/>
    <property type="match status" value="1"/>
</dbReference>
<keyword evidence="2" id="KW-0472">Membrane</keyword>
<evidence type="ECO:0000313" key="5">
    <source>
        <dbReference type="Proteomes" id="UP001141434"/>
    </source>
</evidence>
<accession>A0A9W9ESC1</accession>
<organism evidence="4 5">
    <name type="scientific">Penicillium alfredii</name>
    <dbReference type="NCBI Taxonomy" id="1506179"/>
    <lineage>
        <taxon>Eukaryota</taxon>
        <taxon>Fungi</taxon>
        <taxon>Dikarya</taxon>
        <taxon>Ascomycota</taxon>
        <taxon>Pezizomycotina</taxon>
        <taxon>Eurotiomycetes</taxon>
        <taxon>Eurotiomycetidae</taxon>
        <taxon>Eurotiales</taxon>
        <taxon>Aspergillaceae</taxon>
        <taxon>Penicillium</taxon>
    </lineage>
</organism>
<feature type="compositionally biased region" description="Low complexity" evidence="1">
    <location>
        <begin position="72"/>
        <end position="92"/>
    </location>
</feature>
<dbReference type="Proteomes" id="UP001141434">
    <property type="component" value="Unassembled WGS sequence"/>
</dbReference>
<evidence type="ECO:0000259" key="3">
    <source>
        <dbReference type="SMART" id="SM00672"/>
    </source>
</evidence>
<keyword evidence="5" id="KW-1185">Reference proteome</keyword>
<reference evidence="4" key="1">
    <citation type="submission" date="2022-11" db="EMBL/GenBank/DDBJ databases">
        <authorList>
            <person name="Petersen C."/>
        </authorList>
    </citation>
    <scope>NUCLEOTIDE SEQUENCE</scope>
    <source>
        <strain evidence="4">IBT 34128</strain>
    </source>
</reference>
<dbReference type="InterPro" id="IPR051091">
    <property type="entry name" value="O-Glucosyltr/Glycosyltrsf_90"/>
</dbReference>
<evidence type="ECO:0000256" key="2">
    <source>
        <dbReference type="SAM" id="Phobius"/>
    </source>
</evidence>
<dbReference type="AlphaFoldDB" id="A0A9W9ESC1"/>
<sequence length="474" mass="53973">MGAYSLLEKIRPGPPSLRILVRVVPAALIVIVLFFLFASQKPREIIAISGRPPPVVPPPPRPSDALNASNATNTQNTQNTQKPQNTQNTKPTWQWSPEHDADNFGLSEEQCLIAFPKQYADLDKSVSLWAERRIKPEDLDARPVHTSLIRAMIYEGQLFIIEYGPQTQTQSRGPATLFALHRALTAFPDRHLLPNIEFVLTTEDYDKDEDPTAPIWAYTKQDEDDLVWMMPDFGYFSWPESKVGAYHEMRKRIMAVDEGGLGPDGNLTAPLPFHNKTPQIVWRGVTWTNEEIRGQLMEVTKDQSWADVQVIDWGDRDNPNSNLIPIEDHCRYMFAAQTEGKSYSGRAKYLLNCRSVTVSHPTLWREPHQSALVAEGPDANYVEVYSDWSDLPQKIQYFIDHPAEAERIANNSIATFRDRYLTNAAEACYWRQLIRKWGSVMDFQPAAFIVTSEGKLARRGDSYEDWALKGPRSE</sequence>
<feature type="compositionally biased region" description="Pro residues" evidence="1">
    <location>
        <begin position="51"/>
        <end position="62"/>
    </location>
</feature>
<protein>
    <submittedName>
        <fullName evidence="4">Lipopolysaccharide-modifying protein</fullName>
    </submittedName>
</protein>
<keyword evidence="2" id="KW-0812">Transmembrane</keyword>
<dbReference type="PANTHER" id="PTHR12203">
    <property type="entry name" value="KDEL LYS-ASP-GLU-LEU CONTAINING - RELATED"/>
    <property type="match status" value="1"/>
</dbReference>
<dbReference type="OrthoDB" id="202415at2759"/>
<dbReference type="GeneID" id="81397990"/>
<feature type="transmembrane region" description="Helical" evidence="2">
    <location>
        <begin position="19"/>
        <end position="38"/>
    </location>
</feature>
<evidence type="ECO:0000256" key="1">
    <source>
        <dbReference type="SAM" id="MobiDB-lite"/>
    </source>
</evidence>
<dbReference type="SMART" id="SM00672">
    <property type="entry name" value="CAP10"/>
    <property type="match status" value="1"/>
</dbReference>
<name>A0A9W9ESC1_9EURO</name>
<dbReference type="RefSeq" id="XP_056509114.1">
    <property type="nucleotide sequence ID" value="XM_056658821.1"/>
</dbReference>
<feature type="region of interest" description="Disordered" evidence="1">
    <location>
        <begin position="49"/>
        <end position="100"/>
    </location>
</feature>
<feature type="domain" description="Glycosyl transferase CAP10" evidence="3">
    <location>
        <begin position="192"/>
        <end position="444"/>
    </location>
</feature>
<proteinExistence type="predicted"/>